<proteinExistence type="predicted"/>
<dbReference type="EMBL" id="CP120682">
    <property type="protein sequence ID" value="WKN35059.1"/>
    <property type="molecule type" value="Genomic_DNA"/>
</dbReference>
<reference evidence="1" key="2">
    <citation type="journal article" date="2024" name="Antonie Van Leeuwenhoek">
        <title>Roseihalotalea indica gen. nov., sp. nov., a halophilic Bacteroidetes from mesopelagic Southwest Indian Ocean with higher carbohydrate metabolic potential.</title>
        <authorList>
            <person name="Chen B."/>
            <person name="Zhang M."/>
            <person name="Lin D."/>
            <person name="Ye J."/>
            <person name="Tang K."/>
        </authorList>
    </citation>
    <scope>NUCLEOTIDE SEQUENCE</scope>
    <source>
        <strain evidence="1">TK19036</strain>
    </source>
</reference>
<dbReference type="AlphaFoldDB" id="A0AA49GJV9"/>
<organism evidence="1">
    <name type="scientific">Roseihalotalea indica</name>
    <dbReference type="NCBI Taxonomy" id="2867963"/>
    <lineage>
        <taxon>Bacteria</taxon>
        <taxon>Pseudomonadati</taxon>
        <taxon>Bacteroidota</taxon>
        <taxon>Cytophagia</taxon>
        <taxon>Cytophagales</taxon>
        <taxon>Catalimonadaceae</taxon>
        <taxon>Roseihalotalea</taxon>
    </lineage>
</organism>
<reference evidence="1" key="1">
    <citation type="journal article" date="2023" name="Comput. Struct. Biotechnol. J.">
        <title>Discovery of a novel marine Bacteroidetes with a rich repertoire of carbohydrate-active enzymes.</title>
        <authorList>
            <person name="Chen B."/>
            <person name="Liu G."/>
            <person name="Chen Q."/>
            <person name="Wang H."/>
            <person name="Liu L."/>
            <person name="Tang K."/>
        </authorList>
    </citation>
    <scope>NUCLEOTIDE SEQUENCE</scope>
    <source>
        <strain evidence="1">TK19036</strain>
    </source>
</reference>
<sequence length="476" mass="56328">MKEYFEEDRKIIEYELSDWESGIINNAIVEHSKSDAFLMIKGGVHVYTRLPKDQYELIDIERKKLYWEKVDRYFKSFKKSFLDQYKLSGNPDRLLQIEIDKYEALFFSEKCQLKGIPTNDDFPIDGLNIYSINIIEYRKLYEKIYLKGNREYHHTNSPNCKEQIGSGDYHFVIVEAYAKYLTWLQNFDETSIIMAEIDLERIKPYMAENDFDFYYNADNIPNQDLVFATIEHFESGPRKGVIQPLDFLNLLWKEKEYINENIKKTHTVIEALKNRPFPEELLHILLGFILKWAGGYPIHFGNPNHNSTYRLIEKEFKKFPIDTPEKEFCHKDCDRHVHLKQVEKELEDIYNGNGRQVSAALQKEVTYAVNLDGFTNSQIVLVFYYFFKYAGIEPRRDMDIAPMAKFIHLITDKELTSVANSDYYKKLQRAPNFKTDKQLIKDCEIISPYFSKVGLNEIVKMIENEIDLARNELKKP</sequence>
<protein>
    <submittedName>
        <fullName evidence="1">Uncharacterized protein</fullName>
    </submittedName>
</protein>
<gene>
    <name evidence="1" type="ORF">K4G66_22025</name>
</gene>
<name>A0AA49GJV9_9BACT</name>
<evidence type="ECO:0000313" key="1">
    <source>
        <dbReference type="EMBL" id="WKN35059.1"/>
    </source>
</evidence>
<accession>A0AA49GJV9</accession>